<evidence type="ECO:0000259" key="5">
    <source>
        <dbReference type="PROSITE" id="PS50113"/>
    </source>
</evidence>
<dbReference type="InterPro" id="IPR000014">
    <property type="entry name" value="PAS"/>
</dbReference>
<reference evidence="7" key="1">
    <citation type="submission" date="2023-01" db="EMBL/GenBank/DDBJ databases">
        <title>Biogeochemical cycle of methane in antarctic sediments.</title>
        <authorList>
            <person name="Roldan D.M."/>
            <person name="Menes R.J."/>
        </authorList>
    </citation>
    <scope>NUCLEOTIDE SEQUENCE [LARGE SCALE GENOMIC DNA]</scope>
    <source>
        <strain evidence="7">K-2018 MAG008</strain>
    </source>
</reference>
<organism evidence="7 8">
    <name type="scientific">Candidatus Methylobacter titanis</name>
    <dbReference type="NCBI Taxonomy" id="3053457"/>
    <lineage>
        <taxon>Bacteria</taxon>
        <taxon>Pseudomonadati</taxon>
        <taxon>Pseudomonadota</taxon>
        <taxon>Gammaproteobacteria</taxon>
        <taxon>Methylococcales</taxon>
        <taxon>Methylococcaceae</taxon>
        <taxon>Methylobacter</taxon>
    </lineage>
</organism>
<dbReference type="InterPro" id="IPR011006">
    <property type="entry name" value="CheY-like_superfamily"/>
</dbReference>
<dbReference type="Gene3D" id="3.40.50.2300">
    <property type="match status" value="1"/>
</dbReference>
<dbReference type="AlphaFoldDB" id="A0AA43Q507"/>
<name>A0AA43Q507_9GAMM</name>
<evidence type="ECO:0000259" key="4">
    <source>
        <dbReference type="PROSITE" id="PS50112"/>
    </source>
</evidence>
<dbReference type="Pfam" id="PF00072">
    <property type="entry name" value="Response_reg"/>
    <property type="match status" value="1"/>
</dbReference>
<dbReference type="PROSITE" id="PS50110">
    <property type="entry name" value="RESPONSE_REGULATORY"/>
    <property type="match status" value="1"/>
</dbReference>
<dbReference type="SUPFAM" id="SSF52172">
    <property type="entry name" value="CheY-like"/>
    <property type="match status" value="1"/>
</dbReference>
<dbReference type="EC" id="2.7.7.65" evidence="7"/>
<proteinExistence type="predicted"/>
<dbReference type="GO" id="GO:0000160">
    <property type="term" value="P:phosphorelay signal transduction system"/>
    <property type="evidence" value="ECO:0007669"/>
    <property type="project" value="InterPro"/>
</dbReference>
<dbReference type="PROSITE" id="PS50887">
    <property type="entry name" value="GGDEF"/>
    <property type="match status" value="1"/>
</dbReference>
<dbReference type="NCBIfam" id="TIGR00229">
    <property type="entry name" value="sensory_box"/>
    <property type="match status" value="1"/>
</dbReference>
<dbReference type="CDD" id="cd01949">
    <property type="entry name" value="GGDEF"/>
    <property type="match status" value="1"/>
</dbReference>
<dbReference type="Pfam" id="PF00989">
    <property type="entry name" value="PAS"/>
    <property type="match status" value="1"/>
</dbReference>
<keyword evidence="7" id="KW-0808">Transferase</keyword>
<sequence>MKLDKVVRVLLIEDEDGDAHLVKMKLRQTKGEGFAVTWAQSLNEAQQCLAHSSFDVMLLDLSLPDSEGLATVHSARSMAPNTPIVVLSGRGDTDFALTALEAGALDYMVKGDFGYNGLARTIRYALLRTEMEMHNNLLIAALEAAANGIIITDTDAVVIWANSAFGKLTGYKPEEAVGRKPSELISSGLQDQVFYQDMWSAILAGRHWRGELINKHKNGHLYHEELSIAPVKNSAGEITHFIGIKEDISLRKELEAQLQTLASTDPLTSLFNRRVFLERLEQERAKVVRLPNYSAALLMLDLDFFKRVNDNYGHATGDNVLKAFADITRSTSRSIDVPARLGGEEFAILLSGADQSDALVMAERLRAQVAAMVIEHKTGPVQITVSIGGTYITAHDSSGEAVLHRADAALYEAKDSGRNQVRWFELSDVDTL</sequence>
<dbReference type="InterPro" id="IPR001610">
    <property type="entry name" value="PAC"/>
</dbReference>
<dbReference type="PROSITE" id="PS50113">
    <property type="entry name" value="PAC"/>
    <property type="match status" value="1"/>
</dbReference>
<dbReference type="SMART" id="SM00086">
    <property type="entry name" value="PAC"/>
    <property type="match status" value="1"/>
</dbReference>
<dbReference type="PANTHER" id="PTHR46663:SF3">
    <property type="entry name" value="SLL0267 PROTEIN"/>
    <property type="match status" value="1"/>
</dbReference>
<feature type="domain" description="PAC" evidence="5">
    <location>
        <begin position="206"/>
        <end position="260"/>
    </location>
</feature>
<dbReference type="GO" id="GO:0052621">
    <property type="term" value="F:diguanylate cyclase activity"/>
    <property type="evidence" value="ECO:0007669"/>
    <property type="project" value="UniProtKB-EC"/>
</dbReference>
<dbReference type="NCBIfam" id="TIGR00254">
    <property type="entry name" value="GGDEF"/>
    <property type="match status" value="1"/>
</dbReference>
<accession>A0AA43Q507</accession>
<dbReference type="InterPro" id="IPR001789">
    <property type="entry name" value="Sig_transdc_resp-reg_receiver"/>
</dbReference>
<protein>
    <submittedName>
        <fullName evidence="7">Diguanylate cyclase</fullName>
        <ecNumber evidence="7">2.7.7.65</ecNumber>
    </submittedName>
</protein>
<dbReference type="Gene3D" id="3.30.70.270">
    <property type="match status" value="1"/>
</dbReference>
<keyword evidence="2" id="KW-0597">Phosphoprotein</keyword>
<dbReference type="Pfam" id="PF00990">
    <property type="entry name" value="GGDEF"/>
    <property type="match status" value="1"/>
</dbReference>
<feature type="domain" description="PAS" evidence="4">
    <location>
        <begin position="134"/>
        <end position="179"/>
    </location>
</feature>
<dbReference type="InterPro" id="IPR035965">
    <property type="entry name" value="PAS-like_dom_sf"/>
</dbReference>
<comment type="caution">
    <text evidence="7">The sequence shown here is derived from an EMBL/GenBank/DDBJ whole genome shotgun (WGS) entry which is preliminary data.</text>
</comment>
<gene>
    <name evidence="7" type="ORF">PSU93_11805</name>
</gene>
<dbReference type="InterPro" id="IPR013767">
    <property type="entry name" value="PAS_fold"/>
</dbReference>
<dbReference type="Proteomes" id="UP001160519">
    <property type="component" value="Unassembled WGS sequence"/>
</dbReference>
<dbReference type="SMART" id="SM00448">
    <property type="entry name" value="REC"/>
    <property type="match status" value="1"/>
</dbReference>
<dbReference type="SUPFAM" id="SSF55785">
    <property type="entry name" value="PYP-like sensor domain (PAS domain)"/>
    <property type="match status" value="1"/>
</dbReference>
<evidence type="ECO:0000256" key="2">
    <source>
        <dbReference type="PROSITE-ProRule" id="PRU00169"/>
    </source>
</evidence>
<feature type="modified residue" description="4-aspartylphosphate" evidence="2">
    <location>
        <position position="60"/>
    </location>
</feature>
<feature type="domain" description="Response regulatory" evidence="3">
    <location>
        <begin position="8"/>
        <end position="125"/>
    </location>
</feature>
<keyword evidence="8" id="KW-1185">Reference proteome</keyword>
<dbReference type="CDD" id="cd00156">
    <property type="entry name" value="REC"/>
    <property type="match status" value="1"/>
</dbReference>
<dbReference type="InterPro" id="IPR052163">
    <property type="entry name" value="DGC-Regulatory_Protein"/>
</dbReference>
<evidence type="ECO:0000259" key="3">
    <source>
        <dbReference type="PROSITE" id="PS50110"/>
    </source>
</evidence>
<dbReference type="InterPro" id="IPR000160">
    <property type="entry name" value="GGDEF_dom"/>
</dbReference>
<dbReference type="PANTHER" id="PTHR46663">
    <property type="entry name" value="DIGUANYLATE CYCLASE DGCT-RELATED"/>
    <property type="match status" value="1"/>
</dbReference>
<dbReference type="EMBL" id="JAQSDF010000044">
    <property type="protein sequence ID" value="MDI1231824.1"/>
    <property type="molecule type" value="Genomic_DNA"/>
</dbReference>
<dbReference type="FunFam" id="3.30.70.270:FF:000001">
    <property type="entry name" value="Diguanylate cyclase domain protein"/>
    <property type="match status" value="1"/>
</dbReference>
<evidence type="ECO:0000256" key="1">
    <source>
        <dbReference type="ARBA" id="ARBA00001946"/>
    </source>
</evidence>
<comment type="cofactor">
    <cofactor evidence="1">
        <name>Mg(2+)</name>
        <dbReference type="ChEBI" id="CHEBI:18420"/>
    </cofactor>
</comment>
<dbReference type="GO" id="GO:0006355">
    <property type="term" value="P:regulation of DNA-templated transcription"/>
    <property type="evidence" value="ECO:0007669"/>
    <property type="project" value="InterPro"/>
</dbReference>
<dbReference type="CDD" id="cd00130">
    <property type="entry name" value="PAS"/>
    <property type="match status" value="1"/>
</dbReference>
<dbReference type="SMART" id="SM00267">
    <property type="entry name" value="GGDEF"/>
    <property type="match status" value="1"/>
</dbReference>
<keyword evidence="7" id="KW-0548">Nucleotidyltransferase</keyword>
<dbReference type="InterPro" id="IPR043128">
    <property type="entry name" value="Rev_trsase/Diguanyl_cyclase"/>
</dbReference>
<evidence type="ECO:0000259" key="6">
    <source>
        <dbReference type="PROSITE" id="PS50887"/>
    </source>
</evidence>
<dbReference type="SMART" id="SM00091">
    <property type="entry name" value="PAS"/>
    <property type="match status" value="1"/>
</dbReference>
<dbReference type="SUPFAM" id="SSF55073">
    <property type="entry name" value="Nucleotide cyclase"/>
    <property type="match status" value="1"/>
</dbReference>
<feature type="domain" description="GGDEF" evidence="6">
    <location>
        <begin position="293"/>
        <end position="426"/>
    </location>
</feature>
<dbReference type="InterPro" id="IPR000700">
    <property type="entry name" value="PAS-assoc_C"/>
</dbReference>
<dbReference type="Gene3D" id="3.30.450.20">
    <property type="entry name" value="PAS domain"/>
    <property type="match status" value="1"/>
</dbReference>
<dbReference type="InterPro" id="IPR029787">
    <property type="entry name" value="Nucleotide_cyclase"/>
</dbReference>
<evidence type="ECO:0000313" key="8">
    <source>
        <dbReference type="Proteomes" id="UP001160519"/>
    </source>
</evidence>
<evidence type="ECO:0000313" key="7">
    <source>
        <dbReference type="EMBL" id="MDI1231824.1"/>
    </source>
</evidence>
<dbReference type="PROSITE" id="PS50112">
    <property type="entry name" value="PAS"/>
    <property type="match status" value="1"/>
</dbReference>